<sequence>MNILFGKRKLAKELPKPTQTLTSAFAQEVLYLEEQLNLNCTLPIVTRLIALYTKAIEIYEAEKNLKHIHYQERMQNLLSRTNVILLFKKSPEPAIKSKLSVLSSSETSSIVSPKSETPKAGPLTSPKSIAFKAKLQTIPELRVERNCDQLIKEHTQENCNIIKKIQENLKNQSESLNQRLMIRKKAITPKYGKSCFIFEEPSQFDTSAGDLVLSPIEDFEKELEDIMEKYVDKKAKSKIQIKEKYQEHINETKTFKGEVRDKLFQELTKNMEKEILETLADIDKQRNDEIATAKKRFHQNSLFF</sequence>
<evidence type="ECO:0000313" key="2">
    <source>
        <dbReference type="Proteomes" id="UP000187209"/>
    </source>
</evidence>
<dbReference type="Proteomes" id="UP000187209">
    <property type="component" value="Unassembled WGS sequence"/>
</dbReference>
<evidence type="ECO:0000313" key="1">
    <source>
        <dbReference type="EMBL" id="OMJ90743.1"/>
    </source>
</evidence>
<dbReference type="OrthoDB" id="313559at2759"/>
<accession>A0A1R2CP36</accession>
<keyword evidence="2" id="KW-1185">Reference proteome</keyword>
<comment type="caution">
    <text evidence="1">The sequence shown here is derived from an EMBL/GenBank/DDBJ whole genome shotgun (WGS) entry which is preliminary data.</text>
</comment>
<proteinExistence type="predicted"/>
<dbReference type="EMBL" id="MPUH01000096">
    <property type="protein sequence ID" value="OMJ90743.1"/>
    <property type="molecule type" value="Genomic_DNA"/>
</dbReference>
<protein>
    <submittedName>
        <fullName evidence="1">Uncharacterized protein</fullName>
    </submittedName>
</protein>
<gene>
    <name evidence="1" type="ORF">SteCoe_6820</name>
</gene>
<reference evidence="1 2" key="1">
    <citation type="submission" date="2016-11" db="EMBL/GenBank/DDBJ databases">
        <title>The macronuclear genome of Stentor coeruleus: a giant cell with tiny introns.</title>
        <authorList>
            <person name="Slabodnick M."/>
            <person name="Ruby J.G."/>
            <person name="Reiff S.B."/>
            <person name="Swart E.C."/>
            <person name="Gosai S."/>
            <person name="Prabakaran S."/>
            <person name="Witkowska E."/>
            <person name="Larue G.E."/>
            <person name="Fisher S."/>
            <person name="Freeman R.M."/>
            <person name="Gunawardena J."/>
            <person name="Chu W."/>
            <person name="Stover N.A."/>
            <person name="Gregory B.D."/>
            <person name="Nowacki M."/>
            <person name="Derisi J."/>
            <person name="Roy S.W."/>
            <person name="Marshall W.F."/>
            <person name="Sood P."/>
        </authorList>
    </citation>
    <scope>NUCLEOTIDE SEQUENCE [LARGE SCALE GENOMIC DNA]</scope>
    <source>
        <strain evidence="1">WM001</strain>
    </source>
</reference>
<name>A0A1R2CP36_9CILI</name>
<dbReference type="AlphaFoldDB" id="A0A1R2CP36"/>
<organism evidence="1 2">
    <name type="scientific">Stentor coeruleus</name>
    <dbReference type="NCBI Taxonomy" id="5963"/>
    <lineage>
        <taxon>Eukaryota</taxon>
        <taxon>Sar</taxon>
        <taxon>Alveolata</taxon>
        <taxon>Ciliophora</taxon>
        <taxon>Postciliodesmatophora</taxon>
        <taxon>Heterotrichea</taxon>
        <taxon>Heterotrichida</taxon>
        <taxon>Stentoridae</taxon>
        <taxon>Stentor</taxon>
    </lineage>
</organism>